<proteinExistence type="inferred from homology"/>
<keyword evidence="5" id="KW-1185">Reference proteome</keyword>
<accession>C2K0M7</accession>
<reference evidence="4" key="1">
    <citation type="submission" date="2009-01" db="EMBL/GenBank/DDBJ databases">
        <authorList>
            <person name="Qin X."/>
            <person name="Bachman B."/>
            <person name="Battles P."/>
            <person name="Bell A."/>
            <person name="Bess C."/>
            <person name="Bickham C."/>
            <person name="Chaboub L."/>
            <person name="Chen D."/>
            <person name="Coyle M."/>
            <person name="Deiros D.R."/>
            <person name="Dinh H."/>
            <person name="Forbes L."/>
            <person name="Fowler G."/>
            <person name="Francisco L."/>
            <person name="Fu Q."/>
            <person name="Gubbala S."/>
            <person name="Hale W."/>
            <person name="Han Y."/>
            <person name="Hemphill L."/>
            <person name="Highlander S.K."/>
            <person name="Hirani K."/>
            <person name="Hogues M."/>
            <person name="Jackson L."/>
            <person name="Jakkamsetti A."/>
            <person name="Javaid M."/>
            <person name="Jiang H."/>
            <person name="Korchina V."/>
            <person name="Kovar C."/>
            <person name="Lara F."/>
            <person name="Lee S."/>
            <person name="Mata R."/>
            <person name="Mathew T."/>
            <person name="Moen C."/>
            <person name="Morales K."/>
            <person name="Munidasa M."/>
            <person name="Nazareth L."/>
            <person name="Ngo R."/>
            <person name="Nguyen L."/>
            <person name="Okwuonu G."/>
            <person name="Ongeri F."/>
            <person name="Patil S."/>
            <person name="Petrosino J."/>
            <person name="Pham C."/>
            <person name="Pham P."/>
            <person name="Pu L.-L."/>
            <person name="Puazo M."/>
            <person name="Raj R."/>
            <person name="Reid J."/>
            <person name="Rouhana J."/>
            <person name="Saada N."/>
            <person name="Shang Y."/>
            <person name="Simmons D."/>
            <person name="Thornton R."/>
            <person name="Warren J."/>
            <person name="Weissenberger G."/>
            <person name="Zhang J."/>
            <person name="Zhang L."/>
            <person name="Zhou C."/>
            <person name="Zhu D."/>
            <person name="Muzny D."/>
            <person name="Worley K."/>
            <person name="Gibbs R."/>
        </authorList>
    </citation>
    <scope>NUCLEOTIDE SEQUENCE [LARGE SCALE GENOMIC DNA]</scope>
    <source>
        <strain evidence="4">LMS2-1</strain>
    </source>
</reference>
<dbReference type="EMBL" id="ACIZ01000112">
    <property type="protein sequence ID" value="EEN79053.1"/>
    <property type="molecule type" value="Genomic_DNA"/>
</dbReference>
<dbReference type="GO" id="GO:0048038">
    <property type="term" value="F:quinone binding"/>
    <property type="evidence" value="ECO:0007669"/>
    <property type="project" value="TreeGrafter"/>
</dbReference>
<evidence type="ECO:0000256" key="2">
    <source>
        <dbReference type="ARBA" id="ARBA00023002"/>
    </source>
</evidence>
<dbReference type="EC" id="1.1.1.140" evidence="4"/>
<dbReference type="FunFam" id="3.40.50.720:FF:000084">
    <property type="entry name" value="Short-chain dehydrogenase reductase"/>
    <property type="match status" value="1"/>
</dbReference>
<dbReference type="Pfam" id="PF00106">
    <property type="entry name" value="adh_short"/>
    <property type="match status" value="1"/>
</dbReference>
<organism evidence="4 5">
    <name type="scientific">Lacticaseibacillus rhamnosus (strain LMS2-1)</name>
    <dbReference type="NCBI Taxonomy" id="525361"/>
    <lineage>
        <taxon>Bacteria</taxon>
        <taxon>Bacillati</taxon>
        <taxon>Bacillota</taxon>
        <taxon>Bacilli</taxon>
        <taxon>Lactobacillales</taxon>
        <taxon>Lactobacillaceae</taxon>
        <taxon>Lacticaseibacillus</taxon>
    </lineage>
</organism>
<dbReference type="CDD" id="cd05233">
    <property type="entry name" value="SDR_c"/>
    <property type="match status" value="1"/>
</dbReference>
<dbReference type="InterPro" id="IPR036291">
    <property type="entry name" value="NAD(P)-bd_dom_sf"/>
</dbReference>
<comment type="caution">
    <text evidence="4">The sequence shown here is derived from an EMBL/GenBank/DDBJ whole genome shotgun (WGS) entry which is preliminary data.</text>
</comment>
<keyword evidence="2 4" id="KW-0560">Oxidoreductase</keyword>
<gene>
    <name evidence="4" type="primary">sorD-2</name>
    <name evidence="4" type="ORF">HMPREF0539_2712</name>
</gene>
<evidence type="ECO:0000313" key="5">
    <source>
        <dbReference type="Proteomes" id="UP000004525"/>
    </source>
</evidence>
<dbReference type="Proteomes" id="UP000004525">
    <property type="component" value="Unassembled WGS sequence"/>
</dbReference>
<dbReference type="AlphaFoldDB" id="C2K0M7"/>
<sequence length="303" mass="32707">MKLFNSHVVTDYIPIIIKSEISNNLSLTFVNDERRNIMSDWLSLLGKTIIVTGGSSGIGEAIVKELLQNGANVVNGDLREGSIQDPRLTYVKTDVTNPEAVENLAKVATQINGEIWGVVNNAGINKPRVLVDPKDPHGKYELDVHTFDQIFNVNVKSVFLVSQAAVRRMVKQRHGVIVNMSSEAGLEGSVGQSVYSASKGAINGFTRSWAKELGKFNIRVVGVAPGIMEATGLRTPDYEEALAYTRGTTVEAIRAGYKSTSTTPMGRSGKLSEVADLVNYFVSNRASYITGVTTNVAGGKSRG</sequence>
<dbReference type="InterPro" id="IPR020904">
    <property type="entry name" value="Sc_DH/Rdtase_CS"/>
</dbReference>
<dbReference type="HOGENOM" id="CLU_010194_1_0_9"/>
<dbReference type="PANTHER" id="PTHR42760">
    <property type="entry name" value="SHORT-CHAIN DEHYDROGENASES/REDUCTASES FAMILY MEMBER"/>
    <property type="match status" value="1"/>
</dbReference>
<dbReference type="SUPFAM" id="SSF51735">
    <property type="entry name" value="NAD(P)-binding Rossmann-fold domains"/>
    <property type="match status" value="1"/>
</dbReference>
<evidence type="ECO:0000313" key="4">
    <source>
        <dbReference type="EMBL" id="EEN79053.1"/>
    </source>
</evidence>
<dbReference type="GO" id="GO:0008206">
    <property type="term" value="P:bile acid metabolic process"/>
    <property type="evidence" value="ECO:0007669"/>
    <property type="project" value="UniProtKB-ARBA"/>
</dbReference>
<dbReference type="PROSITE" id="PS00061">
    <property type="entry name" value="ADH_SHORT"/>
    <property type="match status" value="1"/>
</dbReference>
<dbReference type="NCBIfam" id="NF004817">
    <property type="entry name" value="PRK06171.1"/>
    <property type="match status" value="1"/>
</dbReference>
<protein>
    <submittedName>
        <fullName evidence="4">Oxidoreductase, short chain dehydrogenase/reductase family protein</fullName>
        <ecNumber evidence="4">1.1.1.140</ecNumber>
    </submittedName>
</protein>
<dbReference type="PRINTS" id="PR00081">
    <property type="entry name" value="GDHRDH"/>
</dbReference>
<comment type="similarity">
    <text evidence="1 3">Belongs to the short-chain dehydrogenases/reductases (SDR) family.</text>
</comment>
<dbReference type="GO" id="GO:0009010">
    <property type="term" value="F:sorbitol-6-phosphate 2-dehydrogenase activity"/>
    <property type="evidence" value="ECO:0007669"/>
    <property type="project" value="UniProtKB-EC"/>
</dbReference>
<evidence type="ECO:0000256" key="1">
    <source>
        <dbReference type="ARBA" id="ARBA00006484"/>
    </source>
</evidence>
<name>C2K0M7_LACRM</name>
<dbReference type="GO" id="GO:0006633">
    <property type="term" value="P:fatty acid biosynthetic process"/>
    <property type="evidence" value="ECO:0007669"/>
    <property type="project" value="TreeGrafter"/>
</dbReference>
<evidence type="ECO:0000256" key="3">
    <source>
        <dbReference type="RuleBase" id="RU000363"/>
    </source>
</evidence>
<dbReference type="Gene3D" id="3.40.50.720">
    <property type="entry name" value="NAD(P)-binding Rossmann-like Domain"/>
    <property type="match status" value="1"/>
</dbReference>
<dbReference type="PANTHER" id="PTHR42760:SF133">
    <property type="entry name" value="3-OXOACYL-[ACYL-CARRIER-PROTEIN] REDUCTASE"/>
    <property type="match status" value="1"/>
</dbReference>
<dbReference type="InterPro" id="IPR002347">
    <property type="entry name" value="SDR_fam"/>
</dbReference>
<dbReference type="PRINTS" id="PR00080">
    <property type="entry name" value="SDRFAMILY"/>
</dbReference>